<evidence type="ECO:0000313" key="8">
    <source>
        <dbReference type="EMBL" id="OHA33830.1"/>
    </source>
</evidence>
<feature type="domain" description="Histidine kinase" evidence="7">
    <location>
        <begin position="52"/>
        <end position="267"/>
    </location>
</feature>
<dbReference type="EC" id="2.7.13.3" evidence="2"/>
<keyword evidence="6" id="KW-1133">Transmembrane helix</keyword>
<dbReference type="EMBL" id="MHRX01000022">
    <property type="protein sequence ID" value="OHA33830.1"/>
    <property type="molecule type" value="Genomic_DNA"/>
</dbReference>
<comment type="caution">
    <text evidence="8">The sequence shown here is derived from an EMBL/GenBank/DDBJ whole genome shotgun (WGS) entry which is preliminary data.</text>
</comment>
<keyword evidence="6" id="KW-0812">Transmembrane</keyword>
<dbReference type="SUPFAM" id="SSF47384">
    <property type="entry name" value="Homodimeric domain of signal transducing histidine kinase"/>
    <property type="match status" value="1"/>
</dbReference>
<protein>
    <recommendedName>
        <fullName evidence="2">histidine kinase</fullName>
        <ecNumber evidence="2">2.7.13.3</ecNumber>
    </recommendedName>
</protein>
<evidence type="ECO:0000256" key="2">
    <source>
        <dbReference type="ARBA" id="ARBA00012438"/>
    </source>
</evidence>
<reference evidence="8 9" key="1">
    <citation type="journal article" date="2016" name="Nat. Commun.">
        <title>Thousands of microbial genomes shed light on interconnected biogeochemical processes in an aquifer system.</title>
        <authorList>
            <person name="Anantharaman K."/>
            <person name="Brown C.T."/>
            <person name="Hug L.A."/>
            <person name="Sharon I."/>
            <person name="Castelle C.J."/>
            <person name="Probst A.J."/>
            <person name="Thomas B.C."/>
            <person name="Singh A."/>
            <person name="Wilkins M.J."/>
            <person name="Karaoz U."/>
            <person name="Brodie E.L."/>
            <person name="Williams K.H."/>
            <person name="Hubbard S.S."/>
            <person name="Banfield J.F."/>
        </authorList>
    </citation>
    <scope>NUCLEOTIDE SEQUENCE [LARGE SCALE GENOMIC DNA]</scope>
</reference>
<dbReference type="Gene3D" id="1.10.287.130">
    <property type="match status" value="1"/>
</dbReference>
<dbReference type="Pfam" id="PF02518">
    <property type="entry name" value="HATPase_c"/>
    <property type="match status" value="1"/>
</dbReference>
<dbReference type="InterPro" id="IPR036890">
    <property type="entry name" value="HATPase_C_sf"/>
</dbReference>
<evidence type="ECO:0000256" key="6">
    <source>
        <dbReference type="SAM" id="Phobius"/>
    </source>
</evidence>
<comment type="catalytic activity">
    <reaction evidence="1">
        <text>ATP + protein L-histidine = ADP + protein N-phospho-L-histidine.</text>
        <dbReference type="EC" id="2.7.13.3"/>
    </reaction>
</comment>
<name>A0A1G2NCM4_9BACT</name>
<dbReference type="InterPro" id="IPR003661">
    <property type="entry name" value="HisK_dim/P_dom"/>
</dbReference>
<keyword evidence="4" id="KW-0808">Transferase</keyword>
<evidence type="ECO:0000259" key="7">
    <source>
        <dbReference type="PROSITE" id="PS50109"/>
    </source>
</evidence>
<dbReference type="SMART" id="SM00388">
    <property type="entry name" value="HisKA"/>
    <property type="match status" value="1"/>
</dbReference>
<sequence>MSLYPNLFSLDIRNLILASVVFIGLSVFILIGYRMWVKVREINLLKYEFITIIIHKFRTPLTHIKWSSEELKKATTDEAREAAFQDIQKSNERLIELTDILASMSASDTGSLYYDLKPLRVAAIVQEVYMKFENHFRNKGMKPRFHSDTDAVANLDKKQFAFVLQTLIENAVMYSYHGGQFDISVSQNGNKVLVKTLDNGIGIPKVELPHIFEKFHRSGQAKLANTEGLGIGIYLSKKIIKQHRGKIRGFSEGEGKGATFTITLPKA</sequence>
<evidence type="ECO:0000313" key="9">
    <source>
        <dbReference type="Proteomes" id="UP000176221"/>
    </source>
</evidence>
<organism evidence="8 9">
    <name type="scientific">Candidatus Taylorbacteria bacterium RIFCSPLOWO2_01_FULL_45_15b</name>
    <dbReference type="NCBI Taxonomy" id="1802319"/>
    <lineage>
        <taxon>Bacteria</taxon>
        <taxon>Candidatus Tayloriibacteriota</taxon>
    </lineage>
</organism>
<dbReference type="FunFam" id="3.30.565.10:FF:000006">
    <property type="entry name" value="Sensor histidine kinase WalK"/>
    <property type="match status" value="1"/>
</dbReference>
<accession>A0A1G2NCM4</accession>
<evidence type="ECO:0000256" key="4">
    <source>
        <dbReference type="ARBA" id="ARBA00022679"/>
    </source>
</evidence>
<dbReference type="PANTHER" id="PTHR43547">
    <property type="entry name" value="TWO-COMPONENT HISTIDINE KINASE"/>
    <property type="match status" value="1"/>
</dbReference>
<dbReference type="PRINTS" id="PR00344">
    <property type="entry name" value="BCTRLSENSOR"/>
</dbReference>
<dbReference type="CDD" id="cd00075">
    <property type="entry name" value="HATPase"/>
    <property type="match status" value="1"/>
</dbReference>
<dbReference type="STRING" id="1802319.A2928_03615"/>
<dbReference type="InterPro" id="IPR036097">
    <property type="entry name" value="HisK_dim/P_sf"/>
</dbReference>
<feature type="transmembrane region" description="Helical" evidence="6">
    <location>
        <begin position="12"/>
        <end position="33"/>
    </location>
</feature>
<keyword evidence="6" id="KW-0472">Membrane</keyword>
<dbReference type="AlphaFoldDB" id="A0A1G2NCM4"/>
<gene>
    <name evidence="8" type="ORF">A2928_03615</name>
</gene>
<dbReference type="PANTHER" id="PTHR43547:SF2">
    <property type="entry name" value="HYBRID SIGNAL TRANSDUCTION HISTIDINE KINASE C"/>
    <property type="match status" value="1"/>
</dbReference>
<evidence type="ECO:0000256" key="1">
    <source>
        <dbReference type="ARBA" id="ARBA00000085"/>
    </source>
</evidence>
<evidence type="ECO:0000256" key="3">
    <source>
        <dbReference type="ARBA" id="ARBA00022553"/>
    </source>
</evidence>
<dbReference type="Gene3D" id="3.30.565.10">
    <property type="entry name" value="Histidine kinase-like ATPase, C-terminal domain"/>
    <property type="match status" value="1"/>
</dbReference>
<keyword evidence="3" id="KW-0597">Phosphoprotein</keyword>
<evidence type="ECO:0000256" key="5">
    <source>
        <dbReference type="ARBA" id="ARBA00022777"/>
    </source>
</evidence>
<dbReference type="Proteomes" id="UP000176221">
    <property type="component" value="Unassembled WGS sequence"/>
</dbReference>
<dbReference type="InterPro" id="IPR003594">
    <property type="entry name" value="HATPase_dom"/>
</dbReference>
<keyword evidence="5" id="KW-0418">Kinase</keyword>
<proteinExistence type="predicted"/>
<dbReference type="PROSITE" id="PS50109">
    <property type="entry name" value="HIS_KIN"/>
    <property type="match status" value="1"/>
</dbReference>
<dbReference type="CDD" id="cd00082">
    <property type="entry name" value="HisKA"/>
    <property type="match status" value="1"/>
</dbReference>
<dbReference type="SUPFAM" id="SSF55874">
    <property type="entry name" value="ATPase domain of HSP90 chaperone/DNA topoisomerase II/histidine kinase"/>
    <property type="match status" value="1"/>
</dbReference>
<dbReference type="InterPro" id="IPR004358">
    <property type="entry name" value="Sig_transdc_His_kin-like_C"/>
</dbReference>
<dbReference type="InterPro" id="IPR005467">
    <property type="entry name" value="His_kinase_dom"/>
</dbReference>
<dbReference type="SMART" id="SM00387">
    <property type="entry name" value="HATPase_c"/>
    <property type="match status" value="1"/>
</dbReference>
<dbReference type="GO" id="GO:0000155">
    <property type="term" value="F:phosphorelay sensor kinase activity"/>
    <property type="evidence" value="ECO:0007669"/>
    <property type="project" value="InterPro"/>
</dbReference>
<dbReference type="Pfam" id="PF00512">
    <property type="entry name" value="HisKA"/>
    <property type="match status" value="1"/>
</dbReference>